<keyword evidence="5" id="KW-0813">Transport</keyword>
<dbReference type="eggNOG" id="COG0860">
    <property type="taxonomic scope" value="Bacteria"/>
</dbReference>
<evidence type="ECO:0000256" key="2">
    <source>
        <dbReference type="ARBA" id="ARBA00004193"/>
    </source>
</evidence>
<keyword evidence="9" id="KW-0472">Membrane</keyword>
<feature type="transmembrane region" description="Helical" evidence="9">
    <location>
        <begin position="7"/>
        <end position="26"/>
    </location>
</feature>
<dbReference type="eggNOG" id="COG0226">
    <property type="taxonomic scope" value="Bacteria"/>
</dbReference>
<evidence type="ECO:0000256" key="6">
    <source>
        <dbReference type="ARBA" id="ARBA00022729"/>
    </source>
</evidence>
<keyword evidence="9" id="KW-0812">Transmembrane</keyword>
<comment type="function">
    <text evidence="1">Part of the ABC transporter complex PstSACB involved in phosphate import.</text>
</comment>
<keyword evidence="13" id="KW-1185">Reference proteome</keyword>
<dbReference type="PANTHER" id="PTHR30570">
    <property type="entry name" value="PERIPLASMIC PHOSPHATE BINDING COMPONENT OF PHOSPHATE ABC TRANSPORTER"/>
    <property type="match status" value="1"/>
</dbReference>
<dbReference type="SUPFAM" id="SSF53850">
    <property type="entry name" value="Periplasmic binding protein-like II"/>
    <property type="match status" value="1"/>
</dbReference>
<dbReference type="OrthoDB" id="9790048at2"/>
<comment type="subcellular location">
    <subcellularLocation>
        <location evidence="2">Cell membrane</location>
        <topology evidence="2">Lipid-anchor</topology>
    </subcellularLocation>
</comment>
<dbReference type="InterPro" id="IPR036582">
    <property type="entry name" value="Mao_N_sf"/>
</dbReference>
<reference evidence="13" key="1">
    <citation type="submission" date="2015-07" db="EMBL/GenBank/DDBJ databases">
        <title>Near-Complete Genome Sequence of the Cellulolytic Bacterium Bacteroides (Pseudobacteroides) cellulosolvens ATCC 35603.</title>
        <authorList>
            <person name="Dassa B."/>
            <person name="Utturkar S.M."/>
            <person name="Klingeman D.M."/>
            <person name="Hurt R.A."/>
            <person name="Keller M."/>
            <person name="Xu J."/>
            <person name="Reddy Y.H.K."/>
            <person name="Borovok I."/>
            <person name="Grinberg I.R."/>
            <person name="Lamed R."/>
            <person name="Zhivin O."/>
            <person name="Bayer E.A."/>
            <person name="Brown S.D."/>
        </authorList>
    </citation>
    <scope>NUCLEOTIDE SEQUENCE [LARGE SCALE GENOMIC DNA]</scope>
    <source>
        <strain evidence="13">DSM 2933</strain>
    </source>
</reference>
<dbReference type="Gene3D" id="3.40.190.10">
    <property type="entry name" value="Periplasmic binding protein-like II"/>
    <property type="match status" value="2"/>
</dbReference>
<evidence type="ECO:0000259" key="11">
    <source>
        <dbReference type="Pfam" id="PF12849"/>
    </source>
</evidence>
<evidence type="ECO:0000259" key="10">
    <source>
        <dbReference type="Pfam" id="PF07833"/>
    </source>
</evidence>
<dbReference type="InterPro" id="IPR012854">
    <property type="entry name" value="Cu_amine_oxidase-like_N"/>
</dbReference>
<evidence type="ECO:0000256" key="4">
    <source>
        <dbReference type="ARBA" id="ARBA00011529"/>
    </source>
</evidence>
<evidence type="ECO:0000256" key="3">
    <source>
        <dbReference type="ARBA" id="ARBA00008725"/>
    </source>
</evidence>
<keyword evidence="6" id="KW-0732">Signal</keyword>
<organism evidence="12 13">
    <name type="scientific">Pseudobacteroides cellulosolvens ATCC 35603 = DSM 2933</name>
    <dbReference type="NCBI Taxonomy" id="398512"/>
    <lineage>
        <taxon>Bacteria</taxon>
        <taxon>Bacillati</taxon>
        <taxon>Bacillota</taxon>
        <taxon>Clostridia</taxon>
        <taxon>Eubacteriales</taxon>
        <taxon>Oscillospiraceae</taxon>
        <taxon>Pseudobacteroides</taxon>
    </lineage>
</organism>
<dbReference type="STRING" id="398512.Bccel_2917"/>
<evidence type="ECO:0000256" key="7">
    <source>
        <dbReference type="ARBA" id="ARBA00023139"/>
    </source>
</evidence>
<dbReference type="Gene3D" id="3.30.457.10">
    <property type="entry name" value="Copper amine oxidase-like, N-terminal domain"/>
    <property type="match status" value="1"/>
</dbReference>
<evidence type="ECO:0000256" key="8">
    <source>
        <dbReference type="ARBA" id="ARBA00023288"/>
    </source>
</evidence>
<dbReference type="GO" id="GO:0006817">
    <property type="term" value="P:phosphate ion transport"/>
    <property type="evidence" value="ECO:0007669"/>
    <property type="project" value="UniProtKB-KW"/>
</dbReference>
<comment type="subunit">
    <text evidence="4">The complex is composed of two ATP-binding proteins (PstB), two transmembrane proteins (PstC and PstA) and a solute-binding protein (PstS).</text>
</comment>
<dbReference type="GO" id="GO:0005886">
    <property type="term" value="C:plasma membrane"/>
    <property type="evidence" value="ECO:0007669"/>
    <property type="project" value="UniProtKB-SubCell"/>
</dbReference>
<protein>
    <submittedName>
        <fullName evidence="12">PBP domain containing protein</fullName>
    </submittedName>
</protein>
<evidence type="ECO:0000256" key="5">
    <source>
        <dbReference type="ARBA" id="ARBA00022592"/>
    </source>
</evidence>
<dbReference type="InterPro" id="IPR050811">
    <property type="entry name" value="Phosphate_ABC_transporter"/>
</dbReference>
<dbReference type="Pfam" id="PF12849">
    <property type="entry name" value="PBP_like_2"/>
    <property type="match status" value="1"/>
</dbReference>
<dbReference type="InterPro" id="IPR024370">
    <property type="entry name" value="PBP_domain"/>
</dbReference>
<comment type="caution">
    <text evidence="12">The sequence shown here is derived from an EMBL/GenBank/DDBJ whole genome shotgun (WGS) entry which is preliminary data.</text>
</comment>
<evidence type="ECO:0000256" key="9">
    <source>
        <dbReference type="SAM" id="Phobius"/>
    </source>
</evidence>
<proteinExistence type="inferred from homology"/>
<comment type="similarity">
    <text evidence="3">Belongs to the PstS family.</text>
</comment>
<dbReference type="PANTHER" id="PTHR30570:SF1">
    <property type="entry name" value="PHOSPHATE-BINDING PROTEIN PSTS"/>
    <property type="match status" value="1"/>
</dbReference>
<name>A0A0L6JP80_9FIRM</name>
<evidence type="ECO:0000256" key="1">
    <source>
        <dbReference type="ARBA" id="ARBA00002841"/>
    </source>
</evidence>
<dbReference type="Proteomes" id="UP000036923">
    <property type="component" value="Unassembled WGS sequence"/>
</dbReference>
<evidence type="ECO:0000313" key="12">
    <source>
        <dbReference type="EMBL" id="KNY27646.1"/>
    </source>
</evidence>
<keyword evidence="7" id="KW-0564">Palmitate</keyword>
<dbReference type="SUPFAM" id="SSF55383">
    <property type="entry name" value="Copper amine oxidase, domain N"/>
    <property type="match status" value="1"/>
</dbReference>
<evidence type="ECO:0000313" key="13">
    <source>
        <dbReference type="Proteomes" id="UP000036923"/>
    </source>
</evidence>
<dbReference type="Pfam" id="PF07833">
    <property type="entry name" value="Cu_amine_oxidN1"/>
    <property type="match status" value="1"/>
</dbReference>
<sequence>MTKEKGLTLLLIISYIVLIISAFNFADLDNKGGSLNLFIDGEKVADDKSPIINDGTIYLPAKTICEYLGADYEFNEEEYKVSIHMADRTVELAMDMPYADINGKVVELTKGPINIDGVVMLPSDMVKVSFDAEVISYDSNKSVNIKYFSLMSGTLRMGGASAFINISQRAIDKLKKLSPKFDARVFGGGSSAGITACLDGQFDIANITRELSADEIYYNADIKSYRVAKEGIAVIINNQNKINDLNRDQICKLFEGKYLSWRAAMGDDNPVYVNVQEAGTGTSNTFYDIGILKVDEFGEYARTAMPNSSNGLVRQAVASEPLAVGFVTFPFLNETVKAVSIEGVRPDKDSVIKKKWPLVNKLNLVTNGDAKGLKAKYINFLRSKAGRKIIEEEGFINLDYYYKDEIES</sequence>
<dbReference type="AlphaFoldDB" id="A0A0L6JP80"/>
<feature type="domain" description="Copper amine oxidase-like N-terminal" evidence="10">
    <location>
        <begin position="39"/>
        <end position="144"/>
    </location>
</feature>
<keyword evidence="8" id="KW-0449">Lipoprotein</keyword>
<dbReference type="EMBL" id="LGTC01000001">
    <property type="protein sequence ID" value="KNY27646.1"/>
    <property type="molecule type" value="Genomic_DNA"/>
</dbReference>
<dbReference type="RefSeq" id="WP_036944742.1">
    <property type="nucleotide sequence ID" value="NZ_JQKC01000034.1"/>
</dbReference>
<keyword evidence="5" id="KW-0592">Phosphate transport</keyword>
<gene>
    <name evidence="12" type="ORF">Bccel_2917</name>
</gene>
<accession>A0A0L6JP80</accession>
<feature type="domain" description="PBP" evidence="11">
    <location>
        <begin position="152"/>
        <end position="380"/>
    </location>
</feature>
<keyword evidence="9" id="KW-1133">Transmembrane helix</keyword>